<dbReference type="SUPFAM" id="SSF46894">
    <property type="entry name" value="C-terminal effector domain of the bipartite response regulators"/>
    <property type="match status" value="1"/>
</dbReference>
<dbReference type="InterPro" id="IPR005158">
    <property type="entry name" value="BTAD"/>
</dbReference>
<dbReference type="InterPro" id="IPR011990">
    <property type="entry name" value="TPR-like_helical_dom_sf"/>
</dbReference>
<evidence type="ECO:0000313" key="2">
    <source>
        <dbReference type="EMBL" id="AYN21899.1"/>
    </source>
</evidence>
<dbReference type="OrthoDB" id="9758570at2"/>
<name>A0A3G2HY29_9BURK</name>
<dbReference type="EMBL" id="CP032153">
    <property type="protein sequence ID" value="AYN21899.1"/>
    <property type="molecule type" value="Genomic_DNA"/>
</dbReference>
<dbReference type="PANTHER" id="PTHR35807">
    <property type="entry name" value="TRANSCRIPTIONAL REGULATOR REDD-RELATED"/>
    <property type="match status" value="1"/>
</dbReference>
<dbReference type="KEGG" id="aaqu:D3M96_15990"/>
<dbReference type="Gene3D" id="1.10.10.10">
    <property type="entry name" value="Winged helix-like DNA-binding domain superfamily/Winged helix DNA-binding domain"/>
    <property type="match status" value="1"/>
</dbReference>
<dbReference type="InterPro" id="IPR051677">
    <property type="entry name" value="AfsR-DnrI-RedD_regulator"/>
</dbReference>
<proteinExistence type="predicted"/>
<dbReference type="GO" id="GO:0006355">
    <property type="term" value="P:regulation of DNA-templated transcription"/>
    <property type="evidence" value="ECO:0007669"/>
    <property type="project" value="InterPro"/>
</dbReference>
<dbReference type="SUPFAM" id="SSF48452">
    <property type="entry name" value="TPR-like"/>
    <property type="match status" value="3"/>
</dbReference>
<accession>A0A3G2HY29</accession>
<feature type="domain" description="Bacterial transcriptional activator" evidence="1">
    <location>
        <begin position="109"/>
        <end position="246"/>
    </location>
</feature>
<gene>
    <name evidence="2" type="ORF">D3M96_15990</name>
</gene>
<dbReference type="AlphaFoldDB" id="A0A3G2HY29"/>
<dbReference type="InterPro" id="IPR027417">
    <property type="entry name" value="P-loop_NTPase"/>
</dbReference>
<dbReference type="GO" id="GO:0003677">
    <property type="term" value="F:DNA binding"/>
    <property type="evidence" value="ECO:0007669"/>
    <property type="project" value="InterPro"/>
</dbReference>
<dbReference type="InterPro" id="IPR016032">
    <property type="entry name" value="Sig_transdc_resp-reg_C-effctor"/>
</dbReference>
<dbReference type="InterPro" id="IPR019734">
    <property type="entry name" value="TPR_rpt"/>
</dbReference>
<dbReference type="SUPFAM" id="SSF52540">
    <property type="entry name" value="P-loop containing nucleoside triphosphate hydrolases"/>
    <property type="match status" value="1"/>
</dbReference>
<dbReference type="RefSeq" id="WP_121739531.1">
    <property type="nucleotide sequence ID" value="NZ_CP032153.1"/>
</dbReference>
<organism evidence="2 3">
    <name type="scientific">Alcaligenes aquatilis</name>
    <dbReference type="NCBI Taxonomy" id="323284"/>
    <lineage>
        <taxon>Bacteria</taxon>
        <taxon>Pseudomonadati</taxon>
        <taxon>Pseudomonadota</taxon>
        <taxon>Betaproteobacteria</taxon>
        <taxon>Burkholderiales</taxon>
        <taxon>Alcaligenaceae</taxon>
        <taxon>Alcaligenes</taxon>
    </lineage>
</organism>
<evidence type="ECO:0000313" key="3">
    <source>
        <dbReference type="Proteomes" id="UP000268070"/>
    </source>
</evidence>
<dbReference type="Gene3D" id="1.25.40.10">
    <property type="entry name" value="Tetratricopeptide repeat domain"/>
    <property type="match status" value="3"/>
</dbReference>
<dbReference type="Pfam" id="PF03704">
    <property type="entry name" value="BTAD"/>
    <property type="match status" value="1"/>
</dbReference>
<dbReference type="SMART" id="SM01043">
    <property type="entry name" value="BTAD"/>
    <property type="match status" value="1"/>
</dbReference>
<protein>
    <recommendedName>
        <fullName evidence="1">Bacterial transcriptional activator domain-containing protein</fullName>
    </recommendedName>
</protein>
<dbReference type="InterPro" id="IPR041664">
    <property type="entry name" value="AAA_16"/>
</dbReference>
<dbReference type="SMART" id="SM00028">
    <property type="entry name" value="TPR"/>
    <property type="match status" value="4"/>
</dbReference>
<dbReference type="InterPro" id="IPR036388">
    <property type="entry name" value="WH-like_DNA-bd_sf"/>
</dbReference>
<evidence type="ECO:0000259" key="1">
    <source>
        <dbReference type="SMART" id="SM01043"/>
    </source>
</evidence>
<dbReference type="Proteomes" id="UP000268070">
    <property type="component" value="Chromosome"/>
</dbReference>
<reference evidence="2 3" key="1">
    <citation type="submission" date="2018-09" db="EMBL/GenBank/DDBJ databases">
        <title>Complete genome sequence of the hydrocarbonoclastic bacterium Alcaligenes aquatilis QD168, isolated from a crude-oil polluted marine sediment of Central Chile.</title>
        <authorList>
            <person name="Duran R.E."/>
            <person name="Barra B."/>
            <person name="Salva-Serra F."/>
            <person name="Mendez V."/>
            <person name="Moore E.R.B."/>
            <person name="Seeger M."/>
        </authorList>
    </citation>
    <scope>NUCLEOTIDE SEQUENCE [LARGE SCALE GENOMIC DNA]</scope>
    <source>
        <strain evidence="2 3">QD168</strain>
    </source>
</reference>
<dbReference type="Gene3D" id="3.40.50.300">
    <property type="entry name" value="P-loop containing nucleotide triphosphate hydrolases"/>
    <property type="match status" value="1"/>
</dbReference>
<dbReference type="Pfam" id="PF13191">
    <property type="entry name" value="AAA_16"/>
    <property type="match status" value="1"/>
</dbReference>
<sequence>MDVLPSSASHLAQIYLLGSYRLLVQGQCRAQIINYDKARILLSILALAQGKPISRSRLAETIWHEDPISVGRARLRHALHALRRAFEGCDQALHITNDTLALDPNRAQVDVLSLLQHPSQPALSDLERLNLYQGPLLGQVKLHHGEQLQDWLQDTQHTIRQTLSQCRDRYIQSGLRSLPTPQAISYLKRWLVIWPEEEKLHQELIRLLKQEGQHEAALHAYEQCSVLLADRLGCEPSAQTRNLVDLPVRSASSPVKSLSTKVSLQLRPLAAVGLCLRFEPSHRHARERGGQLLEQSRQTLRHLIEQHGAWPCEAGPNQLIAYFGYPELLESPITQAVVLARVAATLRLDEHITLSIALHADLAMDEQSACPDPWGQLAQVVLPLSWQAAPGAPRISAQAALRLASKDIQPSAGRQNEALWLNLSPSDTDHARLTSRVYGRSQEFDHLVQAWSHIGSNRTLHHIAIHGRAHIGKSLLVQSLADYVQKTAHPCIMLTCREDKRRVAWHPIRLWLHEQIADYITSQNGKQHDPFSVQILQETLEISPKQAQSLHQWLNHGPEEQELNEPSTAHMDLLLNLLSGTGNSPRRRLLIIENVQWADPPTQRLIRLLAHTAPRHPTLLLTTSRKPGHGLERAEHLSLPTLDRSSINSLLSNQRGQRLARDKRSRLVKLSAGNPGHAHELLRCHELNSECNDALCLTDLICTQYHSLLPATRHILTSIALQEEPIAIDELALMLRLEGTTLSGGLDTLATLDLIDVHDKQVSCLPLVSQALKRVAMHEELRQAHYAIAQHGIRRRHAPEQIAWHLCEADSAEAAFWWQRAAREALAQDDLRQASQYLQRCLNRSDLIDDLQVRQTLQFECRMLQGAIESSLYGPASASTAMAYELGHGLHDEHDSDQVMISLWTAWTAFQAQGNFEQALQKARQLLALANETSHDQNRSWALYAIGQHELWKGNVTNAIQTLNLSLAVFDDLKEQNSRQAIAQHFPQSITFGTLSVALALKGNMEAAQQHTHLALQSLRSDTAFSLRAITHLFVMQAHYLMEQLEHCQQVAELSLQELQRSHNPEPWSALSRSYLHYCQVMLHGRETSLQSLLDCVQTAQYGLPISTDGLMCRIARAMIRLGRSNEAMPWLDKAAAQGLRYDTNSLRAELHCVRGDAWMALGENAQALQEWNLAEQHMEKYGLHRYTDWIQTRRQAVQRLKV</sequence>